<protein>
    <submittedName>
        <fullName evidence="1">Uncharacterized protein</fullName>
    </submittedName>
</protein>
<dbReference type="EMBL" id="VSTH01000019">
    <property type="protein sequence ID" value="TYO67375.1"/>
    <property type="molecule type" value="Genomic_DNA"/>
</dbReference>
<keyword evidence="2" id="KW-1185">Reference proteome</keyword>
<comment type="caution">
    <text evidence="1">The sequence shown here is derived from an EMBL/GenBank/DDBJ whole genome shotgun (WGS) entry which is preliminary data.</text>
</comment>
<dbReference type="RefSeq" id="WP_148738491.1">
    <property type="nucleotide sequence ID" value="NZ_VSTH01000019.1"/>
</dbReference>
<evidence type="ECO:0000313" key="1">
    <source>
        <dbReference type="EMBL" id="TYO67375.1"/>
    </source>
</evidence>
<reference evidence="1 2" key="1">
    <citation type="submission" date="2019-08" db="EMBL/GenBank/DDBJ databases">
        <title>Bradyrhizobium hipponensis sp. nov., a rhizobium isolated from a Lupinus angustifolius root nodule in Tunisia.</title>
        <authorList>
            <person name="Off K."/>
            <person name="Rejili M."/>
            <person name="Mars M."/>
            <person name="Brachmann A."/>
            <person name="Marin M."/>
        </authorList>
    </citation>
    <scope>NUCLEOTIDE SEQUENCE [LARGE SCALE GENOMIC DNA]</scope>
    <source>
        <strain evidence="2">aSej3</strain>
    </source>
</reference>
<proteinExistence type="predicted"/>
<name>A0A5S4YVJ2_9BRAD</name>
<sequence length="90" mass="9653">MTAEVCIMNRLAAVLAADSAATVSQWTGEKVESRYFKGSNKIFQLSDHHPVGLMIFDSAGRADDEVALDLLTEKSGDVRPAELAGQVLST</sequence>
<accession>A0A5S4YVJ2</accession>
<dbReference type="AlphaFoldDB" id="A0A5S4YVJ2"/>
<organism evidence="1 2">
    <name type="scientific">Bradyrhizobium hipponense</name>
    <dbReference type="NCBI Taxonomy" id="2605638"/>
    <lineage>
        <taxon>Bacteria</taxon>
        <taxon>Pseudomonadati</taxon>
        <taxon>Pseudomonadota</taxon>
        <taxon>Alphaproteobacteria</taxon>
        <taxon>Hyphomicrobiales</taxon>
        <taxon>Nitrobacteraceae</taxon>
        <taxon>Bradyrhizobium</taxon>
    </lineage>
</organism>
<evidence type="ECO:0000313" key="2">
    <source>
        <dbReference type="Proteomes" id="UP000324797"/>
    </source>
</evidence>
<gene>
    <name evidence="1" type="ORF">FXV83_07190</name>
</gene>
<dbReference type="Proteomes" id="UP000324797">
    <property type="component" value="Unassembled WGS sequence"/>
</dbReference>